<accession>A0A6L5X566</accession>
<feature type="binding site" evidence="13">
    <location>
        <position position="132"/>
    </location>
    <ligand>
        <name>[4Fe-4S] cluster</name>
        <dbReference type="ChEBI" id="CHEBI:49883"/>
        <label>1</label>
    </ligand>
</feature>
<comment type="subunit">
    <text evidence="13">Monomer.</text>
</comment>
<keyword evidence="3 13" id="KW-0808">Transferase</keyword>
<dbReference type="SMART" id="SM00729">
    <property type="entry name" value="Elp3"/>
    <property type="match status" value="1"/>
</dbReference>
<protein>
    <recommendedName>
        <fullName evidence="10 13">tRNA-2-methylthio-N(6)-dimethylallyladenosine synthase</fullName>
        <ecNumber evidence="8 13">2.8.4.3</ecNumber>
    </recommendedName>
    <alternativeName>
        <fullName evidence="12 13">(Dimethylallyl)adenosine tRNA methylthiotransferase MiaB</fullName>
    </alternativeName>
    <alternativeName>
        <fullName evidence="11 13">tRNA-i(6)A37 methylthiotransferase</fullName>
    </alternativeName>
</protein>
<evidence type="ECO:0000256" key="3">
    <source>
        <dbReference type="ARBA" id="ARBA00022679"/>
    </source>
</evidence>
<feature type="domain" description="Radical SAM core" evidence="16">
    <location>
        <begin position="196"/>
        <end position="426"/>
    </location>
</feature>
<dbReference type="Gene3D" id="3.80.30.20">
    <property type="entry name" value="tm_1862 like domain"/>
    <property type="match status" value="1"/>
</dbReference>
<dbReference type="Pfam" id="PF01938">
    <property type="entry name" value="TRAM"/>
    <property type="match status" value="1"/>
</dbReference>
<sequence>MNGVFESEEFRRLIQHTDLEKEPPEEDGSARQAYFLKEASELIREKEEKLGRRMTACVVTFGCQMNERDSEKLRGILALAGYEMTDSEDADLVLYNTCTVRENANIRVYGRLGGLSAYRKKNPEMIIGLCGCMMQEPDEIEKIRKDFRYVRLVFGTHNLHRFAELLVRVLLSDKGEQVIEVAGKDDHIVENLPAERTYLFKSGVNIMFGCNNFCTYCIVPYVRGREKSRKPEDIVREITELARDGVKEVMLLGQNVNSYGRGLLEPCSFAELLQMVEKIDGIERIRFMTSHPKDLSDDLIEAMKHSEKICRHLHLPLQSGSDRILSAMNRHYTSETYLELARKLRREMPDLSLTTDIIVGFPGETEEDFQQTLDVVRKVRYDSAFTFIYSKRSGTAAARMEDQVPDEVVHDRFDRLLKEVQKIGREETSRFEGQTLPVLVERVNREDDSLMTGRTSQNTVVHFPGDCSLIGQIVDVRLDSCKGFYYIGTMTGGNHAAG</sequence>
<dbReference type="Proteomes" id="UP000481852">
    <property type="component" value="Unassembled WGS sequence"/>
</dbReference>
<dbReference type="EC" id="2.8.4.3" evidence="8 13"/>
<keyword evidence="6 13" id="KW-0408">Iron</keyword>
<keyword evidence="2 13" id="KW-0004">4Fe-4S</keyword>
<keyword evidence="7 13" id="KW-0411">Iron-sulfur</keyword>
<organism evidence="17 18">
    <name type="scientific">Porcincola intestinalis</name>
    <dbReference type="NCBI Taxonomy" id="2606632"/>
    <lineage>
        <taxon>Bacteria</taxon>
        <taxon>Bacillati</taxon>
        <taxon>Bacillota</taxon>
        <taxon>Clostridia</taxon>
        <taxon>Lachnospirales</taxon>
        <taxon>Lachnospiraceae</taxon>
        <taxon>Porcincola</taxon>
    </lineage>
</organism>
<dbReference type="InterPro" id="IPR006638">
    <property type="entry name" value="Elp3/MiaA/NifB-like_rSAM"/>
</dbReference>
<comment type="catalytic activity">
    <reaction evidence="9 13">
        <text>N(6)-dimethylallyladenosine(37) in tRNA + (sulfur carrier)-SH + AH2 + 2 S-adenosyl-L-methionine = 2-methylsulfanyl-N(6)-dimethylallyladenosine(37) in tRNA + (sulfur carrier)-H + 5'-deoxyadenosine + L-methionine + A + S-adenosyl-L-homocysteine + 2 H(+)</text>
        <dbReference type="Rhea" id="RHEA:37067"/>
        <dbReference type="Rhea" id="RHEA-COMP:10375"/>
        <dbReference type="Rhea" id="RHEA-COMP:10376"/>
        <dbReference type="Rhea" id="RHEA-COMP:14737"/>
        <dbReference type="Rhea" id="RHEA-COMP:14739"/>
        <dbReference type="ChEBI" id="CHEBI:13193"/>
        <dbReference type="ChEBI" id="CHEBI:15378"/>
        <dbReference type="ChEBI" id="CHEBI:17319"/>
        <dbReference type="ChEBI" id="CHEBI:17499"/>
        <dbReference type="ChEBI" id="CHEBI:29917"/>
        <dbReference type="ChEBI" id="CHEBI:57844"/>
        <dbReference type="ChEBI" id="CHEBI:57856"/>
        <dbReference type="ChEBI" id="CHEBI:59789"/>
        <dbReference type="ChEBI" id="CHEBI:64428"/>
        <dbReference type="ChEBI" id="CHEBI:74415"/>
        <dbReference type="ChEBI" id="CHEBI:74417"/>
        <dbReference type="EC" id="2.8.4.3"/>
    </reaction>
</comment>
<comment type="caution">
    <text evidence="17">The sequence shown here is derived from an EMBL/GenBank/DDBJ whole genome shotgun (WGS) entry which is preliminary data.</text>
</comment>
<feature type="binding site" evidence="13">
    <location>
        <position position="217"/>
    </location>
    <ligand>
        <name>[4Fe-4S] cluster</name>
        <dbReference type="ChEBI" id="CHEBI:49883"/>
        <label>2</label>
        <note>4Fe-4S-S-AdoMet</note>
    </ligand>
</feature>
<dbReference type="CDD" id="cd01335">
    <property type="entry name" value="Radical_SAM"/>
    <property type="match status" value="1"/>
</dbReference>
<dbReference type="PROSITE" id="PS01278">
    <property type="entry name" value="MTTASE_RADICAL"/>
    <property type="match status" value="1"/>
</dbReference>
<dbReference type="GO" id="GO:0035597">
    <property type="term" value="F:tRNA-2-methylthio-N(6)-dimethylallyladenosine(37) synthase activity"/>
    <property type="evidence" value="ECO:0007669"/>
    <property type="project" value="UniProtKB-EC"/>
</dbReference>
<dbReference type="HAMAP" id="MF_01864">
    <property type="entry name" value="tRNA_metthiotr_MiaB"/>
    <property type="match status" value="1"/>
</dbReference>
<reference evidence="17 18" key="1">
    <citation type="submission" date="2019-08" db="EMBL/GenBank/DDBJ databases">
        <title>In-depth cultivation of the pig gut microbiome towards novel bacterial diversity and tailored functional studies.</title>
        <authorList>
            <person name="Wylensek D."/>
            <person name="Hitch T.C.A."/>
            <person name="Clavel T."/>
        </authorList>
    </citation>
    <scope>NUCLEOTIDE SEQUENCE [LARGE SCALE GENOMIC DNA]</scope>
    <source>
        <strain evidence="17 18">Oil+RF-744-WCA-WT-11</strain>
    </source>
</reference>
<dbReference type="InterPro" id="IPR020612">
    <property type="entry name" value="Methylthiotransferase_CS"/>
</dbReference>
<feature type="domain" description="TRAM" evidence="14">
    <location>
        <begin position="429"/>
        <end position="492"/>
    </location>
</feature>
<evidence type="ECO:0000256" key="8">
    <source>
        <dbReference type="ARBA" id="ARBA00033765"/>
    </source>
</evidence>
<evidence type="ECO:0000256" key="9">
    <source>
        <dbReference type="ARBA" id="ARBA00051425"/>
    </source>
</evidence>
<dbReference type="SFLD" id="SFLDS00029">
    <property type="entry name" value="Radical_SAM"/>
    <property type="match status" value="1"/>
</dbReference>
<dbReference type="NCBIfam" id="TIGR01574">
    <property type="entry name" value="miaB-methiolase"/>
    <property type="match status" value="1"/>
</dbReference>
<evidence type="ECO:0000256" key="2">
    <source>
        <dbReference type="ARBA" id="ARBA00022485"/>
    </source>
</evidence>
<evidence type="ECO:0000256" key="10">
    <source>
        <dbReference type="ARBA" id="ARBA00068570"/>
    </source>
</evidence>
<dbReference type="SFLD" id="SFLDG01082">
    <property type="entry name" value="B12-binding_domain_containing"/>
    <property type="match status" value="1"/>
</dbReference>
<dbReference type="PANTHER" id="PTHR43020:SF2">
    <property type="entry name" value="MITOCHONDRIAL TRNA METHYLTHIOTRANSFERASE CDK5RAP1"/>
    <property type="match status" value="1"/>
</dbReference>
<evidence type="ECO:0000256" key="5">
    <source>
        <dbReference type="ARBA" id="ARBA00022723"/>
    </source>
</evidence>
<dbReference type="Gene3D" id="3.40.50.12160">
    <property type="entry name" value="Methylthiotransferase, N-terminal domain"/>
    <property type="match status" value="1"/>
</dbReference>
<dbReference type="PROSITE" id="PS51449">
    <property type="entry name" value="MTTASE_N"/>
    <property type="match status" value="1"/>
</dbReference>
<dbReference type="EMBL" id="VULZ01000006">
    <property type="protein sequence ID" value="MSS14765.1"/>
    <property type="molecule type" value="Genomic_DNA"/>
</dbReference>
<dbReference type="PROSITE" id="PS51918">
    <property type="entry name" value="RADICAL_SAM"/>
    <property type="match status" value="1"/>
</dbReference>
<dbReference type="AlphaFoldDB" id="A0A6L5X566"/>
<feature type="binding site" evidence="13">
    <location>
        <position position="214"/>
    </location>
    <ligand>
        <name>[4Fe-4S] cluster</name>
        <dbReference type="ChEBI" id="CHEBI:49883"/>
        <label>2</label>
        <note>4Fe-4S-S-AdoMet</note>
    </ligand>
</feature>
<dbReference type="NCBIfam" id="TIGR00089">
    <property type="entry name" value="MiaB/RimO family radical SAM methylthiotransferase"/>
    <property type="match status" value="1"/>
</dbReference>
<evidence type="ECO:0000256" key="1">
    <source>
        <dbReference type="ARBA" id="ARBA00003234"/>
    </source>
</evidence>
<dbReference type="GO" id="GO:0005829">
    <property type="term" value="C:cytosol"/>
    <property type="evidence" value="ECO:0007669"/>
    <property type="project" value="TreeGrafter"/>
</dbReference>
<keyword evidence="13" id="KW-0963">Cytoplasm</keyword>
<dbReference type="FunFam" id="3.40.50.12160:FF:000003">
    <property type="entry name" value="CDK5 regulatory subunit-associated protein 1"/>
    <property type="match status" value="1"/>
</dbReference>
<evidence type="ECO:0000259" key="15">
    <source>
        <dbReference type="PROSITE" id="PS51449"/>
    </source>
</evidence>
<feature type="binding site" evidence="13">
    <location>
        <position position="98"/>
    </location>
    <ligand>
        <name>[4Fe-4S] cluster</name>
        <dbReference type="ChEBI" id="CHEBI:49883"/>
        <label>1</label>
    </ligand>
</feature>
<proteinExistence type="inferred from homology"/>
<dbReference type="InterPro" id="IPR005839">
    <property type="entry name" value="Methylthiotransferase"/>
</dbReference>
<comment type="function">
    <text evidence="1 13">Catalyzes the methylthiolation of N6-(dimethylallyl)adenosine (i(6)A), leading to the formation of 2-methylthio-N6-(dimethylallyl)adenosine (ms(2)i(6)A) at position 37 in tRNAs that read codons beginning with uridine.</text>
</comment>
<feature type="binding site" evidence="13">
    <location>
        <position position="210"/>
    </location>
    <ligand>
        <name>[4Fe-4S] cluster</name>
        <dbReference type="ChEBI" id="CHEBI:49883"/>
        <label>2</label>
        <note>4Fe-4S-S-AdoMet</note>
    </ligand>
</feature>
<dbReference type="RefSeq" id="WP_154524950.1">
    <property type="nucleotide sequence ID" value="NZ_JAQYJL010000009.1"/>
</dbReference>
<dbReference type="GO" id="GO:0051539">
    <property type="term" value="F:4 iron, 4 sulfur cluster binding"/>
    <property type="evidence" value="ECO:0007669"/>
    <property type="project" value="UniProtKB-UniRule"/>
</dbReference>
<dbReference type="InterPro" id="IPR002792">
    <property type="entry name" value="TRAM_dom"/>
</dbReference>
<dbReference type="InterPro" id="IPR013848">
    <property type="entry name" value="Methylthiotransferase_N"/>
</dbReference>
<evidence type="ECO:0000313" key="18">
    <source>
        <dbReference type="Proteomes" id="UP000481852"/>
    </source>
</evidence>
<evidence type="ECO:0000259" key="16">
    <source>
        <dbReference type="PROSITE" id="PS51918"/>
    </source>
</evidence>
<keyword evidence="4 13" id="KW-0949">S-adenosyl-L-methionine</keyword>
<evidence type="ECO:0000256" key="11">
    <source>
        <dbReference type="ARBA" id="ARBA00080698"/>
    </source>
</evidence>
<dbReference type="InterPro" id="IPR058240">
    <property type="entry name" value="rSAM_sf"/>
</dbReference>
<dbReference type="SUPFAM" id="SSF102114">
    <property type="entry name" value="Radical SAM enzymes"/>
    <property type="match status" value="1"/>
</dbReference>
<dbReference type="PROSITE" id="PS50926">
    <property type="entry name" value="TRAM"/>
    <property type="match status" value="1"/>
</dbReference>
<evidence type="ECO:0000256" key="4">
    <source>
        <dbReference type="ARBA" id="ARBA00022691"/>
    </source>
</evidence>
<comment type="subcellular location">
    <subcellularLocation>
        <location evidence="13">Cytoplasm</location>
    </subcellularLocation>
</comment>
<evidence type="ECO:0000313" key="17">
    <source>
        <dbReference type="EMBL" id="MSS14765.1"/>
    </source>
</evidence>
<evidence type="ECO:0000256" key="6">
    <source>
        <dbReference type="ARBA" id="ARBA00023004"/>
    </source>
</evidence>
<feature type="binding site" evidence="13">
    <location>
        <position position="63"/>
    </location>
    <ligand>
        <name>[4Fe-4S] cluster</name>
        <dbReference type="ChEBI" id="CHEBI:49883"/>
        <label>1</label>
    </ligand>
</feature>
<evidence type="ECO:0000256" key="13">
    <source>
        <dbReference type="HAMAP-Rule" id="MF_01864"/>
    </source>
</evidence>
<dbReference type="Pfam" id="PF00919">
    <property type="entry name" value="UPF0004"/>
    <property type="match status" value="1"/>
</dbReference>
<dbReference type="PANTHER" id="PTHR43020">
    <property type="entry name" value="CDK5 REGULATORY SUBUNIT-ASSOCIATED PROTEIN 1"/>
    <property type="match status" value="1"/>
</dbReference>
<evidence type="ECO:0000259" key="14">
    <source>
        <dbReference type="PROSITE" id="PS50926"/>
    </source>
</evidence>
<keyword evidence="13" id="KW-0819">tRNA processing</keyword>
<comment type="cofactor">
    <cofactor evidence="13">
        <name>[4Fe-4S] cluster</name>
        <dbReference type="ChEBI" id="CHEBI:49883"/>
    </cofactor>
    <text evidence="13">Binds 2 [4Fe-4S] clusters. One cluster is coordinated with 3 cysteines and an exchangeable S-adenosyl-L-methionine.</text>
</comment>
<evidence type="ECO:0000256" key="7">
    <source>
        <dbReference type="ARBA" id="ARBA00023014"/>
    </source>
</evidence>
<keyword evidence="18" id="KW-1185">Reference proteome</keyword>
<gene>
    <name evidence="13 17" type="primary">miaB</name>
    <name evidence="17" type="ORF">FYJ35_06865</name>
</gene>
<dbReference type="FunFam" id="3.80.30.20:FF:000001">
    <property type="entry name" value="tRNA-2-methylthio-N(6)-dimethylallyladenosine synthase 2"/>
    <property type="match status" value="1"/>
</dbReference>
<keyword evidence="5 13" id="KW-0479">Metal-binding</keyword>
<dbReference type="Pfam" id="PF04055">
    <property type="entry name" value="Radical_SAM"/>
    <property type="match status" value="1"/>
</dbReference>
<comment type="similarity">
    <text evidence="13">Belongs to the methylthiotransferase family. MiaB subfamily.</text>
</comment>
<dbReference type="InterPro" id="IPR038135">
    <property type="entry name" value="Methylthiotransferase_N_sf"/>
</dbReference>
<feature type="domain" description="MTTase N-terminal" evidence="15">
    <location>
        <begin position="54"/>
        <end position="171"/>
    </location>
</feature>
<dbReference type="InterPro" id="IPR007197">
    <property type="entry name" value="rSAM"/>
</dbReference>
<evidence type="ECO:0000256" key="12">
    <source>
        <dbReference type="ARBA" id="ARBA00081141"/>
    </source>
</evidence>
<dbReference type="GO" id="GO:0046872">
    <property type="term" value="F:metal ion binding"/>
    <property type="evidence" value="ECO:0007669"/>
    <property type="project" value="UniProtKB-KW"/>
</dbReference>
<dbReference type="InterPro" id="IPR006463">
    <property type="entry name" value="MiaB_methiolase"/>
</dbReference>
<dbReference type="SFLD" id="SFLDG01061">
    <property type="entry name" value="methylthiotransferase"/>
    <property type="match status" value="1"/>
</dbReference>
<name>A0A6L5X566_9FIRM</name>
<dbReference type="SFLD" id="SFLDF00273">
    <property type="entry name" value="(dimethylallyl)adenosine_tRNA"/>
    <property type="match status" value="1"/>
</dbReference>
<dbReference type="InterPro" id="IPR023404">
    <property type="entry name" value="rSAM_horseshoe"/>
</dbReference>